<evidence type="ECO:0000313" key="2">
    <source>
        <dbReference type="Proteomes" id="UP001165135"/>
    </source>
</evidence>
<dbReference type="AlphaFoldDB" id="A0A9W6RS40"/>
<evidence type="ECO:0000313" key="1">
    <source>
        <dbReference type="EMBL" id="GLY80595.1"/>
    </source>
</evidence>
<dbReference type="RefSeq" id="WP_285633764.1">
    <property type="nucleotide sequence ID" value="NZ_BSTJ01000015.1"/>
</dbReference>
<reference evidence="1" key="1">
    <citation type="submission" date="2023-03" db="EMBL/GenBank/DDBJ databases">
        <title>Actinoallomurus iriomotensis NBRC 103681.</title>
        <authorList>
            <person name="Ichikawa N."/>
            <person name="Sato H."/>
            <person name="Tonouchi N."/>
        </authorList>
    </citation>
    <scope>NUCLEOTIDE SEQUENCE</scope>
    <source>
        <strain evidence="1">NBRC 103681</strain>
    </source>
</reference>
<name>A0A9W6RS40_9ACTN</name>
<accession>A0A9W6RS40</accession>
<sequence length="218" mass="24563">MSIRSWVMTQLRKDSRIVEGIGEHGVKVLRPNQPAAVAFCVEPDSVNPFTTKALREAVEELPEAGMVIVTRRVVDPDVYDHVRELGVCVDTFGGFTRALWQFDDISEYVHPEEIYIQQRMAATGAVASVTRRGHRAWELERIAGLRSLTIVSHDRYELTDDGFIEILNQYPNLDLDALVITNPNAQGFGGRVVESAQHAGVSLYTLNDFVRKIRKPWT</sequence>
<organism evidence="1 2">
    <name type="scientific">Actinoallomurus iriomotensis</name>
    <dbReference type="NCBI Taxonomy" id="478107"/>
    <lineage>
        <taxon>Bacteria</taxon>
        <taxon>Bacillati</taxon>
        <taxon>Actinomycetota</taxon>
        <taxon>Actinomycetes</taxon>
        <taxon>Streptosporangiales</taxon>
        <taxon>Thermomonosporaceae</taxon>
        <taxon>Actinoallomurus</taxon>
    </lineage>
</organism>
<dbReference type="Proteomes" id="UP001165135">
    <property type="component" value="Unassembled WGS sequence"/>
</dbReference>
<protein>
    <submittedName>
        <fullName evidence="1">Uncharacterized protein</fullName>
    </submittedName>
</protein>
<gene>
    <name evidence="1" type="ORF">Airi01_088620</name>
</gene>
<comment type="caution">
    <text evidence="1">The sequence shown here is derived from an EMBL/GenBank/DDBJ whole genome shotgun (WGS) entry which is preliminary data.</text>
</comment>
<dbReference type="EMBL" id="BSTJ01000015">
    <property type="protein sequence ID" value="GLY80595.1"/>
    <property type="molecule type" value="Genomic_DNA"/>
</dbReference>
<proteinExistence type="predicted"/>